<gene>
    <name evidence="2" type="ORF">TSIB3V08_LOCUS5108</name>
</gene>
<reference evidence="2" key="1">
    <citation type="submission" date="2020-11" db="EMBL/GenBank/DDBJ databases">
        <authorList>
            <person name="Tran Van P."/>
        </authorList>
    </citation>
    <scope>NUCLEOTIDE SEQUENCE</scope>
</reference>
<sequence length="598" mass="65325">MAILHLLVEMVPFDRSPYNYVENGETHSRSDDVFQRSYQRTAYSVGPPQLSDSPVTLAKSQYSTRAAVHCCLHNTDLKFLSTFNRRRLKSNPDLRELLVNDPEGDHSQMLRSRRDVSVANTPARTTVISSSSSIPNGAYSGSISASGGQVYPLVVLSSTAEDGEIEQSSFNTTSALDDYATEAGGSYSNGGYGSSSSSYGFGPGSFSDVFPEFMGYYGIPQTYSNYPFHNPYAFMPFDFARFSEQYFRQMQALAQQHSYAQSYGNGNFGTSSSSGNDGGLGFNPYIPEYRFGGFGPGFFQSPEDFGGNSDPNVSEGFIRTPGNDENVGAFATANITPQAPSSLESRFKPPSRTLLVVSPLLSVSYTPALICTTSIPHPVFLPPLSHTTSCIHPEKEVFWLDHDRVDPIQLQFILLPPTPLTSGHGTVGVLPGLATRFSSDDGGSSPPNGNSFGVFTSSSSGSSDVNGKKTSYKTATSAINDNGKITRGRRLSPYGCWFLSAWQKTQPIRLLVLVSVAEDSAHMVVGSCQRGRRLSLYGCWFLSAWQKTQPIRLLFLVSVAEDSAHTVVWFLSAWQKTQPIRLVERKLQERLTCPLTSP</sequence>
<dbReference type="EMBL" id="OC001924">
    <property type="protein sequence ID" value="CAD7260954.1"/>
    <property type="molecule type" value="Genomic_DNA"/>
</dbReference>
<feature type="compositionally biased region" description="Low complexity" evidence="1">
    <location>
        <begin position="440"/>
        <end position="465"/>
    </location>
</feature>
<dbReference type="AlphaFoldDB" id="A0A7R9AUZ4"/>
<proteinExistence type="predicted"/>
<organism evidence="2">
    <name type="scientific">Timema shepardi</name>
    <name type="common">Walking stick</name>
    <dbReference type="NCBI Taxonomy" id="629360"/>
    <lineage>
        <taxon>Eukaryota</taxon>
        <taxon>Metazoa</taxon>
        <taxon>Ecdysozoa</taxon>
        <taxon>Arthropoda</taxon>
        <taxon>Hexapoda</taxon>
        <taxon>Insecta</taxon>
        <taxon>Pterygota</taxon>
        <taxon>Neoptera</taxon>
        <taxon>Polyneoptera</taxon>
        <taxon>Phasmatodea</taxon>
        <taxon>Timematodea</taxon>
        <taxon>Timematoidea</taxon>
        <taxon>Timematidae</taxon>
        <taxon>Timema</taxon>
    </lineage>
</organism>
<accession>A0A7R9AUZ4</accession>
<feature type="region of interest" description="Disordered" evidence="1">
    <location>
        <begin position="438"/>
        <end position="471"/>
    </location>
</feature>
<evidence type="ECO:0000313" key="2">
    <source>
        <dbReference type="EMBL" id="CAD7260954.1"/>
    </source>
</evidence>
<name>A0A7R9AUZ4_TIMSH</name>
<evidence type="ECO:0000256" key="1">
    <source>
        <dbReference type="SAM" id="MobiDB-lite"/>
    </source>
</evidence>
<protein>
    <submittedName>
        <fullName evidence="2">Uncharacterized protein</fullName>
    </submittedName>
</protein>